<evidence type="ECO:0000313" key="2">
    <source>
        <dbReference type="Proteomes" id="UP000220394"/>
    </source>
</evidence>
<dbReference type="EMBL" id="CP022699">
    <property type="protein sequence ID" value="ATJ91513.1"/>
    <property type="molecule type" value="Genomic_DNA"/>
</dbReference>
<dbReference type="KEGG" id="ato:CIW82_13245"/>
<reference evidence="1 2" key="1">
    <citation type="submission" date="2017-08" db="EMBL/GenBank/DDBJ databases">
        <title>Complete Genome Sequence of Acetobacter tropicalis Oregon-R-modENCODE STRAIN BDGP1, an acetic acid bacterium isolated from Drosophila melanogaster gut.</title>
        <authorList>
            <person name="Wan K.H."/>
            <person name="Yu C."/>
            <person name="Park S."/>
            <person name="Hammonds A.S."/>
            <person name="Booth B.W."/>
            <person name="Celniker S.E."/>
        </authorList>
    </citation>
    <scope>NUCLEOTIDE SEQUENCE [LARGE SCALE GENOMIC DNA]</scope>
    <source>
        <strain evidence="1 2">BDGP1</strain>
    </source>
</reference>
<dbReference type="RefSeq" id="WP_086898517.1">
    <property type="nucleotide sequence ID" value="NZ_CP022699.1"/>
</dbReference>
<sequence>MTDTPKQTAAVTAAKIGGIATFVPLVLGALPEPYGTIVSCLIITCGAIQVAVPAPPVGSKWSVPYKILSVIGLNVGWAVNHVVGRVNASQGPVIDVPKSKPTSPT</sequence>
<proteinExistence type="predicted"/>
<gene>
    <name evidence="1" type="ORF">CIW82_13245</name>
</gene>
<dbReference type="AlphaFoldDB" id="A0A291PJ63"/>
<organism evidence="1 2">
    <name type="scientific">Acetobacter tropicalis</name>
    <dbReference type="NCBI Taxonomy" id="104102"/>
    <lineage>
        <taxon>Bacteria</taxon>
        <taxon>Pseudomonadati</taxon>
        <taxon>Pseudomonadota</taxon>
        <taxon>Alphaproteobacteria</taxon>
        <taxon>Acetobacterales</taxon>
        <taxon>Acetobacteraceae</taxon>
        <taxon>Acetobacter</taxon>
    </lineage>
</organism>
<dbReference type="Proteomes" id="UP000220394">
    <property type="component" value="Chromosome"/>
</dbReference>
<protein>
    <submittedName>
        <fullName evidence="1">Uncharacterized protein</fullName>
    </submittedName>
</protein>
<name>A0A291PJ63_9PROT</name>
<evidence type="ECO:0000313" key="1">
    <source>
        <dbReference type="EMBL" id="ATJ91513.1"/>
    </source>
</evidence>
<accession>A0A291PJ63</accession>